<accession>A0A6I3SUZ0</accession>
<organism evidence="6 7">
    <name type="scientific">Pseudoduganella buxea</name>
    <dbReference type="NCBI Taxonomy" id="1949069"/>
    <lineage>
        <taxon>Bacteria</taxon>
        <taxon>Pseudomonadati</taxon>
        <taxon>Pseudomonadota</taxon>
        <taxon>Betaproteobacteria</taxon>
        <taxon>Burkholderiales</taxon>
        <taxon>Oxalobacteraceae</taxon>
        <taxon>Telluria group</taxon>
        <taxon>Pseudoduganella</taxon>
    </lineage>
</organism>
<dbReference type="EMBL" id="WNKZ01000004">
    <property type="protein sequence ID" value="MTV51687.1"/>
    <property type="molecule type" value="Genomic_DNA"/>
</dbReference>
<evidence type="ECO:0000313" key="6">
    <source>
        <dbReference type="EMBL" id="MTV51687.1"/>
    </source>
</evidence>
<sequence>MVGTAAQVADGMQEWYEQEAADGFNLIPPSLPRGLDDLLELVVPELQRRGLFRKAYDSSTLRGHLLL</sequence>
<dbReference type="OrthoDB" id="4505903at2"/>
<gene>
    <name evidence="5" type="ORF">GCM10011572_28810</name>
    <name evidence="6" type="ORF">GM672_02955</name>
</gene>
<dbReference type="Gene3D" id="3.20.20.30">
    <property type="entry name" value="Luciferase-like domain"/>
    <property type="match status" value="1"/>
</dbReference>
<reference evidence="5" key="4">
    <citation type="submission" date="2024-05" db="EMBL/GenBank/DDBJ databases">
        <authorList>
            <person name="Sun Q."/>
            <person name="Zhou Y."/>
        </authorList>
    </citation>
    <scope>NUCLEOTIDE SEQUENCE</scope>
    <source>
        <strain evidence="5">CGMCC 1.15931</strain>
    </source>
</reference>
<evidence type="ECO:0008006" key="9">
    <source>
        <dbReference type="Google" id="ProtNLM"/>
    </source>
</evidence>
<name>A0A6I3SUZ0_9BURK</name>
<protein>
    <recommendedName>
        <fullName evidence="9">Nitrilotriacetate monooxygenase</fullName>
    </recommendedName>
</protein>
<reference evidence="6 7" key="3">
    <citation type="submission" date="2019-11" db="EMBL/GenBank/DDBJ databases">
        <title>Type strains purchased from KCTC, JCM and DSMZ.</title>
        <authorList>
            <person name="Lu H."/>
        </authorList>
    </citation>
    <scope>NUCLEOTIDE SEQUENCE [LARGE SCALE GENOMIC DNA]</scope>
    <source>
        <strain evidence="6 7">KCTC 52429</strain>
    </source>
</reference>
<evidence type="ECO:0000313" key="5">
    <source>
        <dbReference type="EMBL" id="GGC05182.1"/>
    </source>
</evidence>
<keyword evidence="8" id="KW-1185">Reference proteome</keyword>
<dbReference type="RefSeq" id="WP_155469025.1">
    <property type="nucleotide sequence ID" value="NZ_BMKG01000011.1"/>
</dbReference>
<keyword evidence="4" id="KW-0503">Monooxygenase</keyword>
<evidence type="ECO:0000313" key="8">
    <source>
        <dbReference type="Proteomes" id="UP000622638"/>
    </source>
</evidence>
<dbReference type="InterPro" id="IPR036661">
    <property type="entry name" value="Luciferase-like_sf"/>
</dbReference>
<dbReference type="AlphaFoldDB" id="A0A6I3SUZ0"/>
<reference evidence="5" key="1">
    <citation type="journal article" date="2014" name="Int. J. Syst. Evol. Microbiol.">
        <title>Complete genome of a new Firmicutes species belonging to the dominant human colonic microbiota ('Ruminococcus bicirculans') reveals two chromosomes and a selective capacity to utilize plant glucans.</title>
        <authorList>
            <consortium name="NISC Comparative Sequencing Program"/>
            <person name="Wegmann U."/>
            <person name="Louis P."/>
            <person name="Goesmann A."/>
            <person name="Henrissat B."/>
            <person name="Duncan S.H."/>
            <person name="Flint H.J."/>
        </authorList>
    </citation>
    <scope>NUCLEOTIDE SEQUENCE</scope>
    <source>
        <strain evidence="5">CGMCC 1.15931</strain>
    </source>
</reference>
<evidence type="ECO:0000256" key="3">
    <source>
        <dbReference type="ARBA" id="ARBA00023002"/>
    </source>
</evidence>
<dbReference type="EMBL" id="BMKG01000011">
    <property type="protein sequence ID" value="GGC05182.1"/>
    <property type="molecule type" value="Genomic_DNA"/>
</dbReference>
<keyword evidence="1" id="KW-0285">Flavoprotein</keyword>
<dbReference type="SUPFAM" id="SSF51679">
    <property type="entry name" value="Bacterial luciferase-like"/>
    <property type="match status" value="1"/>
</dbReference>
<evidence type="ECO:0000256" key="1">
    <source>
        <dbReference type="ARBA" id="ARBA00022630"/>
    </source>
</evidence>
<proteinExistence type="predicted"/>
<keyword evidence="3" id="KW-0560">Oxidoreductase</keyword>
<evidence type="ECO:0000313" key="7">
    <source>
        <dbReference type="Proteomes" id="UP000430634"/>
    </source>
</evidence>
<keyword evidence="2" id="KW-0288">FMN</keyword>
<dbReference type="PANTHER" id="PTHR30011">
    <property type="entry name" value="ALKANESULFONATE MONOOXYGENASE-RELATED"/>
    <property type="match status" value="1"/>
</dbReference>
<dbReference type="Proteomes" id="UP000622638">
    <property type="component" value="Unassembled WGS sequence"/>
</dbReference>
<reference evidence="8" key="2">
    <citation type="journal article" date="2019" name="Int. J. Syst. Evol. Microbiol.">
        <title>The Global Catalogue of Microorganisms (GCM) 10K type strain sequencing project: providing services to taxonomists for standard genome sequencing and annotation.</title>
        <authorList>
            <consortium name="The Broad Institute Genomics Platform"/>
            <consortium name="The Broad Institute Genome Sequencing Center for Infectious Disease"/>
            <person name="Wu L."/>
            <person name="Ma J."/>
        </authorList>
    </citation>
    <scope>NUCLEOTIDE SEQUENCE [LARGE SCALE GENOMIC DNA]</scope>
    <source>
        <strain evidence="8">CGMCC 1.15931</strain>
    </source>
</reference>
<dbReference type="InterPro" id="IPR051260">
    <property type="entry name" value="Diverse_substr_monoxygenases"/>
</dbReference>
<evidence type="ECO:0000256" key="4">
    <source>
        <dbReference type="ARBA" id="ARBA00023033"/>
    </source>
</evidence>
<dbReference type="PANTHER" id="PTHR30011:SF16">
    <property type="entry name" value="C2H2 FINGER DOMAIN TRANSCRIPTION FACTOR (EUROFUNG)-RELATED"/>
    <property type="match status" value="1"/>
</dbReference>
<comment type="caution">
    <text evidence="6">The sequence shown here is derived from an EMBL/GenBank/DDBJ whole genome shotgun (WGS) entry which is preliminary data.</text>
</comment>
<dbReference type="GO" id="GO:0016705">
    <property type="term" value="F:oxidoreductase activity, acting on paired donors, with incorporation or reduction of molecular oxygen"/>
    <property type="evidence" value="ECO:0007669"/>
    <property type="project" value="InterPro"/>
</dbReference>
<evidence type="ECO:0000256" key="2">
    <source>
        <dbReference type="ARBA" id="ARBA00022643"/>
    </source>
</evidence>
<dbReference type="Proteomes" id="UP000430634">
    <property type="component" value="Unassembled WGS sequence"/>
</dbReference>
<dbReference type="GO" id="GO:0004497">
    <property type="term" value="F:monooxygenase activity"/>
    <property type="evidence" value="ECO:0007669"/>
    <property type="project" value="UniProtKB-KW"/>
</dbReference>